<protein>
    <submittedName>
        <fullName evidence="1">Uncharacterized protein</fullName>
    </submittedName>
</protein>
<dbReference type="Proteomes" id="UP000305238">
    <property type="component" value="Unassembled WGS sequence"/>
</dbReference>
<sequence length="75" mass="7984">MAATSVGQTGGQTFLPFADTITGYASSHPDVIDGCPHPKTVATFTTSYPEIVFGLFEIRGYQFSPSIADLGDIRL</sequence>
<dbReference type="EMBL" id="VCKZ01000110">
    <property type="protein sequence ID" value="TMR38186.1"/>
    <property type="molecule type" value="Genomic_DNA"/>
</dbReference>
<dbReference type="AlphaFoldDB" id="A0A5S4GZ58"/>
<comment type="caution">
    <text evidence="1">The sequence shown here is derived from an EMBL/GenBank/DDBJ whole genome shotgun (WGS) entry which is preliminary data.</text>
</comment>
<gene>
    <name evidence="1" type="ORF">ETD96_17015</name>
</gene>
<keyword evidence="2" id="KW-1185">Reference proteome</keyword>
<name>A0A5S4GZ58_9ACTN</name>
<reference evidence="1 2" key="1">
    <citation type="submission" date="2019-05" db="EMBL/GenBank/DDBJ databases">
        <title>Draft genome sequence of Actinomadura geliboluensis A8036.</title>
        <authorList>
            <person name="Saricaoglu S."/>
            <person name="Isik K."/>
        </authorList>
    </citation>
    <scope>NUCLEOTIDE SEQUENCE [LARGE SCALE GENOMIC DNA]</scope>
    <source>
        <strain evidence="1 2">A8036</strain>
    </source>
</reference>
<proteinExistence type="predicted"/>
<evidence type="ECO:0000313" key="2">
    <source>
        <dbReference type="Proteomes" id="UP000305238"/>
    </source>
</evidence>
<accession>A0A5S4GZ58</accession>
<evidence type="ECO:0000313" key="1">
    <source>
        <dbReference type="EMBL" id="TMR38186.1"/>
    </source>
</evidence>
<organism evidence="1 2">
    <name type="scientific">Actinomadura geliboluensis</name>
    <dbReference type="NCBI Taxonomy" id="882440"/>
    <lineage>
        <taxon>Bacteria</taxon>
        <taxon>Bacillati</taxon>
        <taxon>Actinomycetota</taxon>
        <taxon>Actinomycetes</taxon>
        <taxon>Streptosporangiales</taxon>
        <taxon>Thermomonosporaceae</taxon>
        <taxon>Actinomadura</taxon>
    </lineage>
</organism>
<dbReference type="RefSeq" id="WP_171069061.1">
    <property type="nucleotide sequence ID" value="NZ_JASWDG010000063.1"/>
</dbReference>